<dbReference type="RefSeq" id="WP_125014859.1">
    <property type="nucleotide sequence ID" value="NZ_QWEZ01000001.1"/>
</dbReference>
<dbReference type="InterPro" id="IPR008407">
    <property type="entry name" value="Brnchd-chn_aa_trnsp_AzlD"/>
</dbReference>
<proteinExistence type="predicted"/>
<reference evidence="2 3" key="2">
    <citation type="submission" date="2018-12" db="EMBL/GenBank/DDBJ databases">
        <title>Simiduia agarivorans gen. nov., sp. nov., a marine, agarolytic bacterium isolated from shallow coastal water from Keelung, Taiwan.</title>
        <authorList>
            <person name="Shieh W.Y."/>
        </authorList>
    </citation>
    <scope>NUCLEOTIDE SEQUENCE [LARGE SCALE GENOMIC DNA]</scope>
    <source>
        <strain evidence="2 3">GTF-13</strain>
    </source>
</reference>
<evidence type="ECO:0000256" key="1">
    <source>
        <dbReference type="SAM" id="Phobius"/>
    </source>
</evidence>
<name>A0A3P3VP90_9GAMM</name>
<keyword evidence="3" id="KW-1185">Reference proteome</keyword>
<reference evidence="2 3" key="1">
    <citation type="submission" date="2018-08" db="EMBL/GenBank/DDBJ databases">
        <authorList>
            <person name="Khan S.A."/>
        </authorList>
    </citation>
    <scope>NUCLEOTIDE SEQUENCE [LARGE SCALE GENOMIC DNA]</scope>
    <source>
        <strain evidence="2 3">GTF-13</strain>
    </source>
</reference>
<dbReference type="EMBL" id="QWEZ01000001">
    <property type="protein sequence ID" value="RRJ84430.1"/>
    <property type="molecule type" value="Genomic_DNA"/>
</dbReference>
<protein>
    <submittedName>
        <fullName evidence="2">AzlD domain-containing protein</fullName>
    </submittedName>
</protein>
<feature type="transmembrane region" description="Helical" evidence="1">
    <location>
        <begin position="69"/>
        <end position="100"/>
    </location>
</feature>
<dbReference type="Proteomes" id="UP000280792">
    <property type="component" value="Unassembled WGS sequence"/>
</dbReference>
<accession>A0A3P3VP90</accession>
<keyword evidence="1" id="KW-0472">Membrane</keyword>
<sequence length="105" mass="11459">MKDLLLILGMVAATFPVRYTLFALAGRFQFPPAVADALRYVPPAVLTAIIVPAVLMPSGETWLTLDNPYLLGALIAVAVAWFSRHLLLTIVVGMCVFLLLKHLIL</sequence>
<dbReference type="Pfam" id="PF05437">
    <property type="entry name" value="AzlD"/>
    <property type="match status" value="1"/>
</dbReference>
<keyword evidence="1" id="KW-0812">Transmembrane</keyword>
<evidence type="ECO:0000313" key="3">
    <source>
        <dbReference type="Proteomes" id="UP000280792"/>
    </source>
</evidence>
<feature type="transmembrane region" description="Helical" evidence="1">
    <location>
        <begin position="37"/>
        <end position="57"/>
    </location>
</feature>
<evidence type="ECO:0000313" key="2">
    <source>
        <dbReference type="EMBL" id="RRJ84430.1"/>
    </source>
</evidence>
<feature type="transmembrane region" description="Helical" evidence="1">
    <location>
        <begin position="6"/>
        <end position="25"/>
    </location>
</feature>
<keyword evidence="1" id="KW-1133">Transmembrane helix</keyword>
<comment type="caution">
    <text evidence="2">The sequence shown here is derived from an EMBL/GenBank/DDBJ whole genome shotgun (WGS) entry which is preliminary data.</text>
</comment>
<dbReference type="AlphaFoldDB" id="A0A3P3VP90"/>
<organism evidence="2 3">
    <name type="scientific">Aestuariirhabdus litorea</name>
    <dbReference type="NCBI Taxonomy" id="2528527"/>
    <lineage>
        <taxon>Bacteria</taxon>
        <taxon>Pseudomonadati</taxon>
        <taxon>Pseudomonadota</taxon>
        <taxon>Gammaproteobacteria</taxon>
        <taxon>Oceanospirillales</taxon>
        <taxon>Aestuariirhabdaceae</taxon>
        <taxon>Aestuariirhabdus</taxon>
    </lineage>
</organism>
<gene>
    <name evidence="2" type="ORF">D0544_04800</name>
</gene>